<dbReference type="AlphaFoldDB" id="A0A4C1VIA9"/>
<accession>A0A4C1VIA9</accession>
<comment type="caution">
    <text evidence="2">The sequence shown here is derived from an EMBL/GenBank/DDBJ whole genome shotgun (WGS) entry which is preliminary data.</text>
</comment>
<evidence type="ECO:0000256" key="1">
    <source>
        <dbReference type="SAM" id="MobiDB-lite"/>
    </source>
</evidence>
<dbReference type="EMBL" id="BGZK01000352">
    <property type="protein sequence ID" value="GBP38686.1"/>
    <property type="molecule type" value="Genomic_DNA"/>
</dbReference>
<feature type="compositionally biased region" description="Basic and acidic residues" evidence="1">
    <location>
        <begin position="88"/>
        <end position="110"/>
    </location>
</feature>
<proteinExistence type="predicted"/>
<name>A0A4C1VIA9_EUMVA</name>
<gene>
    <name evidence="2" type="ORF">EVAR_27874_1</name>
</gene>
<protein>
    <submittedName>
        <fullName evidence="2">Uncharacterized protein</fullName>
    </submittedName>
</protein>
<feature type="region of interest" description="Disordered" evidence="1">
    <location>
        <begin position="74"/>
        <end position="110"/>
    </location>
</feature>
<dbReference type="Proteomes" id="UP000299102">
    <property type="component" value="Unassembled WGS sequence"/>
</dbReference>
<organism evidence="2 3">
    <name type="scientific">Eumeta variegata</name>
    <name type="common">Bagworm moth</name>
    <name type="synonym">Eumeta japonica</name>
    <dbReference type="NCBI Taxonomy" id="151549"/>
    <lineage>
        <taxon>Eukaryota</taxon>
        <taxon>Metazoa</taxon>
        <taxon>Ecdysozoa</taxon>
        <taxon>Arthropoda</taxon>
        <taxon>Hexapoda</taxon>
        <taxon>Insecta</taxon>
        <taxon>Pterygota</taxon>
        <taxon>Neoptera</taxon>
        <taxon>Endopterygota</taxon>
        <taxon>Lepidoptera</taxon>
        <taxon>Glossata</taxon>
        <taxon>Ditrysia</taxon>
        <taxon>Tineoidea</taxon>
        <taxon>Psychidae</taxon>
        <taxon>Oiketicinae</taxon>
        <taxon>Eumeta</taxon>
    </lineage>
</organism>
<sequence length="110" mass="12130">MRDRLTNAVVGVVSGLNTSLLTNTHPPSFISHRGDWKLDPQVPLGSETRSSKMLRGNEPPQVFGCADAINSARPHTTALRDVTLRVIDGPRERERPPRSPRSPREGAGRR</sequence>
<keyword evidence="3" id="KW-1185">Reference proteome</keyword>
<reference evidence="2 3" key="1">
    <citation type="journal article" date="2019" name="Commun. Biol.">
        <title>The bagworm genome reveals a unique fibroin gene that provides high tensile strength.</title>
        <authorList>
            <person name="Kono N."/>
            <person name="Nakamura H."/>
            <person name="Ohtoshi R."/>
            <person name="Tomita M."/>
            <person name="Numata K."/>
            <person name="Arakawa K."/>
        </authorList>
    </citation>
    <scope>NUCLEOTIDE SEQUENCE [LARGE SCALE GENOMIC DNA]</scope>
</reference>
<evidence type="ECO:0000313" key="3">
    <source>
        <dbReference type="Proteomes" id="UP000299102"/>
    </source>
</evidence>
<evidence type="ECO:0000313" key="2">
    <source>
        <dbReference type="EMBL" id="GBP38686.1"/>
    </source>
</evidence>